<dbReference type="OrthoDB" id="413077at2759"/>
<dbReference type="GO" id="GO:0030976">
    <property type="term" value="F:thiamine pyrophosphate binding"/>
    <property type="evidence" value="ECO:0007669"/>
    <property type="project" value="InterPro"/>
</dbReference>
<evidence type="ECO:0000259" key="5">
    <source>
        <dbReference type="SMART" id="SM00861"/>
    </source>
</evidence>
<gene>
    <name evidence="6" type="ORF">C6P46_000382</name>
</gene>
<proteinExistence type="inferred from homology"/>
<dbReference type="Gene3D" id="3.40.50.11610">
    <property type="entry name" value="Multifunctional 2-oxoglutarate metabolism enzyme, C-terminal domain"/>
    <property type="match status" value="1"/>
</dbReference>
<comment type="caution">
    <text evidence="6">The sequence shown here is derived from an EMBL/GenBank/DDBJ whole genome shotgun (WGS) entry which is preliminary data.</text>
</comment>
<protein>
    <recommendedName>
        <fullName evidence="5">Transketolase-like pyrimidine-binding domain-containing protein</fullName>
    </recommendedName>
</protein>
<comment type="similarity">
    <text evidence="2">Belongs to the alpha-ketoglutarate dehydrogenase family.</text>
</comment>
<evidence type="ECO:0000256" key="3">
    <source>
        <dbReference type="ARBA" id="ARBA00023002"/>
    </source>
</evidence>
<dbReference type="SMART" id="SM00861">
    <property type="entry name" value="Transket_pyr"/>
    <property type="match status" value="1"/>
</dbReference>
<dbReference type="Pfam" id="PF16870">
    <property type="entry name" value="OxoGdeHyase_C"/>
    <property type="match status" value="1"/>
</dbReference>
<dbReference type="Pfam" id="PF02779">
    <property type="entry name" value="Transket_pyr"/>
    <property type="match status" value="1"/>
</dbReference>
<organism evidence="6 7">
    <name type="scientific">Rhodotorula mucilaginosa</name>
    <name type="common">Yeast</name>
    <name type="synonym">Rhodotorula rubra</name>
    <dbReference type="NCBI Taxonomy" id="5537"/>
    <lineage>
        <taxon>Eukaryota</taxon>
        <taxon>Fungi</taxon>
        <taxon>Dikarya</taxon>
        <taxon>Basidiomycota</taxon>
        <taxon>Pucciniomycotina</taxon>
        <taxon>Microbotryomycetes</taxon>
        <taxon>Sporidiobolales</taxon>
        <taxon>Sporidiobolaceae</taxon>
        <taxon>Rhodotorula</taxon>
    </lineage>
</organism>
<name>A0A9P6VVJ5_RHOMI</name>
<dbReference type="InterPro" id="IPR011603">
    <property type="entry name" value="2oxoglutarate_DH_E1"/>
</dbReference>
<dbReference type="SUPFAM" id="SSF52518">
    <property type="entry name" value="Thiamin diphosphate-binding fold (THDP-binding)"/>
    <property type="match status" value="2"/>
</dbReference>
<dbReference type="GO" id="GO:0006091">
    <property type="term" value="P:generation of precursor metabolites and energy"/>
    <property type="evidence" value="ECO:0007669"/>
    <property type="project" value="UniProtKB-ARBA"/>
</dbReference>
<dbReference type="Pfam" id="PF00676">
    <property type="entry name" value="E1_dh"/>
    <property type="match status" value="1"/>
</dbReference>
<dbReference type="PANTHER" id="PTHR23152:SF4">
    <property type="entry name" value="2-OXOADIPATE DEHYDROGENASE COMPLEX COMPONENT E1"/>
    <property type="match status" value="1"/>
</dbReference>
<evidence type="ECO:0000256" key="1">
    <source>
        <dbReference type="ARBA" id="ARBA00001964"/>
    </source>
</evidence>
<dbReference type="InterPro" id="IPR031717">
    <property type="entry name" value="ODO-1/KGD_C"/>
</dbReference>
<evidence type="ECO:0000313" key="6">
    <source>
        <dbReference type="EMBL" id="KAG0656226.1"/>
    </source>
</evidence>
<dbReference type="Gene3D" id="1.10.287.1150">
    <property type="entry name" value="TPP helical domain"/>
    <property type="match status" value="1"/>
</dbReference>
<dbReference type="InterPro" id="IPR005475">
    <property type="entry name" value="Transketolase-like_Pyr-bd"/>
</dbReference>
<dbReference type="PANTHER" id="PTHR23152">
    <property type="entry name" value="2-OXOGLUTARATE DEHYDROGENASE"/>
    <property type="match status" value="1"/>
</dbReference>
<sequence length="971" mass="108550">MLRSYTRKLRTLPPVHTPHAALRWGNSSRRSLHDRGIWGYQFPREFTVPDFTPAELANRVENANLLRLVESYRRHGHRAALLDPLDLAQRPVVPALDPRRYGLAATPSRDEFVSETVPQKDDDPAKKYDVRGILDFPDDGQGTHKTAQEIAQRLAEVYCGRVAYEFMHMPSKHERRFLEKLLERSHAIPISPAEQRAQWELLAKSEGFDNWAAKRFPNVKRYGLEGGESMMTAVAKVLDEAHASGFEDVVIGMPHRGRLNLLTQLLDLDMRLLVRKMRGLPTLPPSLPPSQFTDDVLSHLFLSTPYSPISESENSTATADPMTVHLLPNPSHLETITPVALGFARGLQVPLGSLKAEEKAGKESYELGTKVLSLAIHGDAAFGGQGVVAETFNLASLPHFNAGGTIHLVVNNQLGYTTPAVQSRSSFYATDLAKMVSAPILHVNGDKVDDVSRAMKLALAYQQKFRKDVVIDLVVYRRRGHNELDEPGFTSPMMYNKIKDLPSIAKLYEQQLISDSILSASDAESFRKAHFASLDESLAAADPEKYQPPELEMPRGWNEMRWPQEGEWKKEVETGFDPKALREIGERSVQVPEDITVHPRLIKMHMAKRLQSLEKGEGLDFATAEALAFGSLLLEGYHVRLCGQDSGRGTFSQRHAILTDQKSERAVVPLETLRSSPPSGANSKAVGTFEVVNSSLSEYAVVGFEQGVAWVTPKLLPIWEAQIMLDTFLGSGETKWGMQSAMTLLLPHGYDGAGPEHSSARIERFLQLTNEPLSRDKAFVPNMHLVNVTTAAQYFHLLRRQMKREYRKPLVVFSPKGILRLPAAASSLAEMDKGTSFQPVLTENVTDPSKVERVVLLSGKMYYDLSKQRAERKLDGRVVFVRVEEISPFPYEAIAKALKPFSSAKSVMWAQDEPENAGAWTFVMPRLQQILPKSRKLQYVGRDAMATPAPGVKQYFEEQRKSIEEQVFAGL</sequence>
<reference evidence="6 7" key="1">
    <citation type="submission" date="2020-11" db="EMBL/GenBank/DDBJ databases">
        <title>Kefir isolates.</title>
        <authorList>
            <person name="Marcisauskas S."/>
            <person name="Kim Y."/>
            <person name="Blasche S."/>
        </authorList>
    </citation>
    <scope>NUCLEOTIDE SEQUENCE [LARGE SCALE GENOMIC DNA]</scope>
    <source>
        <strain evidence="6 7">KR</strain>
    </source>
</reference>
<dbReference type="GO" id="GO:0016624">
    <property type="term" value="F:oxidoreductase activity, acting on the aldehyde or oxo group of donors, disulfide as acceptor"/>
    <property type="evidence" value="ECO:0007669"/>
    <property type="project" value="InterPro"/>
</dbReference>
<dbReference type="Gene3D" id="3.40.50.12470">
    <property type="match status" value="1"/>
</dbReference>
<keyword evidence="4" id="KW-0786">Thiamine pyrophosphate</keyword>
<dbReference type="InterPro" id="IPR042179">
    <property type="entry name" value="KGD_C_sf"/>
</dbReference>
<keyword evidence="3" id="KW-0560">Oxidoreductase</keyword>
<dbReference type="PIRSF" id="PIRSF000157">
    <property type="entry name" value="Oxoglu_dh_E1"/>
    <property type="match status" value="1"/>
</dbReference>
<evidence type="ECO:0000256" key="4">
    <source>
        <dbReference type="ARBA" id="ARBA00023052"/>
    </source>
</evidence>
<evidence type="ECO:0000256" key="2">
    <source>
        <dbReference type="ARBA" id="ARBA00006936"/>
    </source>
</evidence>
<keyword evidence="7" id="KW-1185">Reference proteome</keyword>
<dbReference type="Proteomes" id="UP000777482">
    <property type="component" value="Unassembled WGS sequence"/>
</dbReference>
<accession>A0A9P6VVJ5</accession>
<dbReference type="InterPro" id="IPR001017">
    <property type="entry name" value="DH_E1"/>
</dbReference>
<feature type="domain" description="Transketolase-like pyrimidine-binding" evidence="5">
    <location>
        <begin position="619"/>
        <end position="821"/>
    </location>
</feature>
<dbReference type="InterPro" id="IPR029061">
    <property type="entry name" value="THDP-binding"/>
</dbReference>
<dbReference type="AlphaFoldDB" id="A0A9P6VVJ5"/>
<comment type="cofactor">
    <cofactor evidence="1">
        <name>thiamine diphosphate</name>
        <dbReference type="ChEBI" id="CHEBI:58937"/>
    </cofactor>
</comment>
<dbReference type="NCBIfam" id="NF006914">
    <property type="entry name" value="PRK09404.1"/>
    <property type="match status" value="1"/>
</dbReference>
<dbReference type="NCBIfam" id="TIGR00239">
    <property type="entry name" value="2oxo_dh_E1"/>
    <property type="match status" value="1"/>
</dbReference>
<evidence type="ECO:0000313" key="7">
    <source>
        <dbReference type="Proteomes" id="UP000777482"/>
    </source>
</evidence>
<dbReference type="EMBL" id="PUHQ01000101">
    <property type="protein sequence ID" value="KAG0656226.1"/>
    <property type="molecule type" value="Genomic_DNA"/>
</dbReference>
<dbReference type="Gene3D" id="3.40.50.970">
    <property type="match status" value="1"/>
</dbReference>